<organism evidence="2 3">
    <name type="scientific">Cercospora berteroae</name>
    <dbReference type="NCBI Taxonomy" id="357750"/>
    <lineage>
        <taxon>Eukaryota</taxon>
        <taxon>Fungi</taxon>
        <taxon>Dikarya</taxon>
        <taxon>Ascomycota</taxon>
        <taxon>Pezizomycotina</taxon>
        <taxon>Dothideomycetes</taxon>
        <taxon>Dothideomycetidae</taxon>
        <taxon>Mycosphaerellales</taxon>
        <taxon>Mycosphaerellaceae</taxon>
        <taxon>Cercospora</taxon>
    </lineage>
</organism>
<evidence type="ECO:0000256" key="1">
    <source>
        <dbReference type="SAM" id="Coils"/>
    </source>
</evidence>
<keyword evidence="3" id="KW-1185">Reference proteome</keyword>
<evidence type="ECO:0000313" key="3">
    <source>
        <dbReference type="Proteomes" id="UP000237631"/>
    </source>
</evidence>
<dbReference type="OrthoDB" id="3631507at2759"/>
<dbReference type="EMBL" id="PNEN01001761">
    <property type="protein sequence ID" value="PPJ51245.1"/>
    <property type="molecule type" value="Genomic_DNA"/>
</dbReference>
<protein>
    <submittedName>
        <fullName evidence="2">Uncharacterized protein</fullName>
    </submittedName>
</protein>
<dbReference type="Proteomes" id="UP000237631">
    <property type="component" value="Unassembled WGS sequence"/>
</dbReference>
<evidence type="ECO:0000313" key="2">
    <source>
        <dbReference type="EMBL" id="PPJ51245.1"/>
    </source>
</evidence>
<gene>
    <name evidence="2" type="ORF">CBER1_08173</name>
</gene>
<keyword evidence="1" id="KW-0175">Coiled coil</keyword>
<reference evidence="3" key="1">
    <citation type="journal article" date="2017" name="bioRxiv">
        <title>Conservation of a gene cluster reveals novel cercosporin biosynthetic mechanisms and extends production to the genus Colletotrichum.</title>
        <authorList>
            <person name="de Jonge R."/>
            <person name="Ebert M.K."/>
            <person name="Huitt-Roehl C.R."/>
            <person name="Pal P."/>
            <person name="Suttle J.C."/>
            <person name="Spanner R.E."/>
            <person name="Neubauer J.D."/>
            <person name="Jurick W.M.II."/>
            <person name="Stott K.A."/>
            <person name="Secor G.A."/>
            <person name="Thomma B.P.H.J."/>
            <person name="Van de Peer Y."/>
            <person name="Townsend C.A."/>
            <person name="Bolton M.D."/>
        </authorList>
    </citation>
    <scope>NUCLEOTIDE SEQUENCE [LARGE SCALE GENOMIC DNA]</scope>
    <source>
        <strain evidence="3">CBS538.71</strain>
    </source>
</reference>
<sequence length="166" mass="19782">MPLKPSDFKYRQGEGVNEILRVVQSAIAQYQSELQDIRQQRAELKKQLMRMPKTAKGRTEMAAFIDRLHRKKEACKKDLMEMRDYRIFLDNYDENCDAERALGKGRSIVYEKRVREWQKRVAREARMRMTRRRISAAKRERMCRKEGRMGGVCGSFSHVRHIRFAP</sequence>
<name>A0A2S6BUV0_9PEZI</name>
<proteinExistence type="predicted"/>
<feature type="coiled-coil region" evidence="1">
    <location>
        <begin position="20"/>
        <end position="47"/>
    </location>
</feature>
<comment type="caution">
    <text evidence="2">The sequence shown here is derived from an EMBL/GenBank/DDBJ whole genome shotgun (WGS) entry which is preliminary data.</text>
</comment>
<dbReference type="AlphaFoldDB" id="A0A2S6BUV0"/>
<accession>A0A2S6BUV0</accession>